<dbReference type="Gene3D" id="3.30.300.20">
    <property type="match status" value="1"/>
</dbReference>
<accession>A0A7J8HK32</accession>
<sequence>MAAHRLWAQPGGLRALLGRFSAGLLPGGARGLHVSPAPCGKNLLKKFASKTKKKFWYEGPSLGSHLTYKPSQLEFLTKSTSKQTRKEDHVRRRALNGLLYKALSDMLCTPEVSQEIYDLNVELSKVSLTSDFSACRVYWRTTASAEQNTRTQAALRRSAAHVRWTGYWQWLILGPPMKKKTFHKVASGTLSPQVPHRQVTPWALPCTRVCVGLIMRHSTSRLWSTRGGRRKRAGVRAQHG</sequence>
<comment type="caution">
    <text evidence="1">The sequence shown here is derived from an EMBL/GenBank/DDBJ whole genome shotgun (WGS) entry which is preliminary data.</text>
</comment>
<reference evidence="1 2" key="1">
    <citation type="journal article" date="2020" name="Nature">
        <title>Six reference-quality genomes reveal evolution of bat adaptations.</title>
        <authorList>
            <person name="Jebb D."/>
            <person name="Huang Z."/>
            <person name="Pippel M."/>
            <person name="Hughes G.M."/>
            <person name="Lavrichenko K."/>
            <person name="Devanna P."/>
            <person name="Winkler S."/>
            <person name="Jermiin L.S."/>
            <person name="Skirmuntt E.C."/>
            <person name="Katzourakis A."/>
            <person name="Burkitt-Gray L."/>
            <person name="Ray D.A."/>
            <person name="Sullivan K.A.M."/>
            <person name="Roscito J.G."/>
            <person name="Kirilenko B.M."/>
            <person name="Davalos L.M."/>
            <person name="Corthals A.P."/>
            <person name="Power M.L."/>
            <person name="Jones G."/>
            <person name="Ransome R.D."/>
            <person name="Dechmann D.K.N."/>
            <person name="Locatelli A.G."/>
            <person name="Puechmaille S.J."/>
            <person name="Fedrigo O."/>
            <person name="Jarvis E.D."/>
            <person name="Hiller M."/>
            <person name="Vernes S.C."/>
            <person name="Myers E.W."/>
            <person name="Teeling E.C."/>
        </authorList>
    </citation>
    <scope>NUCLEOTIDE SEQUENCE [LARGE SCALE GENOMIC DNA]</scope>
    <source>
        <strain evidence="1">MMolMol1</strain>
        <tissue evidence="1">Muscle</tissue>
    </source>
</reference>
<keyword evidence="2" id="KW-1185">Reference proteome</keyword>
<proteinExistence type="predicted"/>
<evidence type="ECO:0000313" key="2">
    <source>
        <dbReference type="Proteomes" id="UP000550707"/>
    </source>
</evidence>
<dbReference type="InterPro" id="IPR015946">
    <property type="entry name" value="KH_dom-like_a/b"/>
</dbReference>
<dbReference type="AlphaFoldDB" id="A0A7J8HK32"/>
<dbReference type="InterPro" id="IPR039212">
    <property type="entry name" value="RBFA_mitochondrial"/>
</dbReference>
<organism evidence="1 2">
    <name type="scientific">Molossus molossus</name>
    <name type="common">Pallas' mastiff bat</name>
    <name type="synonym">Vespertilio molossus</name>
    <dbReference type="NCBI Taxonomy" id="27622"/>
    <lineage>
        <taxon>Eukaryota</taxon>
        <taxon>Metazoa</taxon>
        <taxon>Chordata</taxon>
        <taxon>Craniata</taxon>
        <taxon>Vertebrata</taxon>
        <taxon>Euteleostomi</taxon>
        <taxon>Mammalia</taxon>
        <taxon>Eutheria</taxon>
        <taxon>Laurasiatheria</taxon>
        <taxon>Chiroptera</taxon>
        <taxon>Yangochiroptera</taxon>
        <taxon>Molossidae</taxon>
        <taxon>Molossus</taxon>
    </lineage>
</organism>
<name>A0A7J8HK32_MOLMO</name>
<dbReference type="PANTHER" id="PTHR14725:SF0">
    <property type="entry name" value="RIBOSOME-BINDING FACTOR A, MITOCHONDRIAL-RELATED"/>
    <property type="match status" value="1"/>
</dbReference>
<dbReference type="Proteomes" id="UP000550707">
    <property type="component" value="Unassembled WGS sequence"/>
</dbReference>
<evidence type="ECO:0000313" key="1">
    <source>
        <dbReference type="EMBL" id="KAF6472285.1"/>
    </source>
</evidence>
<protein>
    <submittedName>
        <fullName evidence="1">Ribosome binding factor A</fullName>
    </submittedName>
</protein>
<dbReference type="EMBL" id="JACASF010000006">
    <property type="protein sequence ID" value="KAF6472285.1"/>
    <property type="molecule type" value="Genomic_DNA"/>
</dbReference>
<dbReference type="PANTHER" id="PTHR14725">
    <property type="entry name" value="RIBOSOME-BINDING FACTOR A, MITOCHONDRIAL-RELATED"/>
    <property type="match status" value="1"/>
</dbReference>
<gene>
    <name evidence="1" type="ORF">HJG59_015369</name>
</gene>
<dbReference type="SUPFAM" id="SSF89919">
    <property type="entry name" value="Ribosome-binding factor A, RbfA"/>
    <property type="match status" value="1"/>
</dbReference>
<dbReference type="InterPro" id="IPR023799">
    <property type="entry name" value="RbfA_dom_sf"/>
</dbReference>